<dbReference type="RefSeq" id="WP_167222566.1">
    <property type="nucleotide sequence ID" value="NZ_JAAQPH010000004.1"/>
</dbReference>
<feature type="domain" description="Nudix hydrolase" evidence="2">
    <location>
        <begin position="47"/>
        <end position="179"/>
    </location>
</feature>
<dbReference type="GO" id="GO:0016787">
    <property type="term" value="F:hydrolase activity"/>
    <property type="evidence" value="ECO:0007669"/>
    <property type="project" value="UniProtKB-KW"/>
</dbReference>
<dbReference type="PROSITE" id="PS51462">
    <property type="entry name" value="NUDIX"/>
    <property type="match status" value="1"/>
</dbReference>
<evidence type="ECO:0000313" key="4">
    <source>
        <dbReference type="Proteomes" id="UP000761264"/>
    </source>
</evidence>
<accession>A0A967EVR1</accession>
<gene>
    <name evidence="3" type="ORF">HBA54_06355</name>
</gene>
<dbReference type="Proteomes" id="UP000761264">
    <property type="component" value="Unassembled WGS sequence"/>
</dbReference>
<dbReference type="CDD" id="cd04511">
    <property type="entry name" value="NUDIX_Hydrolase"/>
    <property type="match status" value="1"/>
</dbReference>
<name>A0A967EVR1_9PROT</name>
<evidence type="ECO:0000259" key="2">
    <source>
        <dbReference type="PROSITE" id="PS51462"/>
    </source>
</evidence>
<dbReference type="InterPro" id="IPR000086">
    <property type="entry name" value="NUDIX_hydrolase_dom"/>
</dbReference>
<proteinExistence type="predicted"/>
<feature type="region of interest" description="Disordered" evidence="1">
    <location>
        <begin position="1"/>
        <end position="26"/>
    </location>
</feature>
<dbReference type="Gene3D" id="3.90.79.10">
    <property type="entry name" value="Nucleoside Triphosphate Pyrophosphohydrolase"/>
    <property type="match status" value="1"/>
</dbReference>
<dbReference type="Pfam" id="PF14803">
    <property type="entry name" value="Zn_ribbon_Nudix"/>
    <property type="match status" value="1"/>
</dbReference>
<dbReference type="AlphaFoldDB" id="A0A967EVR1"/>
<dbReference type="PANTHER" id="PTHR43222">
    <property type="entry name" value="NUDIX HYDROLASE 23"/>
    <property type="match status" value="1"/>
</dbReference>
<protein>
    <submittedName>
        <fullName evidence="3">NUDIX hydrolase</fullName>
    </submittedName>
</protein>
<evidence type="ECO:0000313" key="3">
    <source>
        <dbReference type="EMBL" id="NIA68209.1"/>
    </source>
</evidence>
<dbReference type="InterPro" id="IPR029401">
    <property type="entry name" value="Nudix_N"/>
</dbReference>
<dbReference type="SUPFAM" id="SSF55811">
    <property type="entry name" value="Nudix"/>
    <property type="match status" value="1"/>
</dbReference>
<comment type="caution">
    <text evidence="3">The sequence shown here is derived from an EMBL/GenBank/DDBJ whole genome shotgun (WGS) entry which is preliminary data.</text>
</comment>
<keyword evidence="3" id="KW-0378">Hydrolase</keyword>
<organism evidence="3 4">
    <name type="scientific">Pelagibius litoralis</name>
    <dbReference type="NCBI Taxonomy" id="374515"/>
    <lineage>
        <taxon>Bacteria</taxon>
        <taxon>Pseudomonadati</taxon>
        <taxon>Pseudomonadota</taxon>
        <taxon>Alphaproteobacteria</taxon>
        <taxon>Rhodospirillales</taxon>
        <taxon>Rhodovibrionaceae</taxon>
        <taxon>Pelagibius</taxon>
    </lineage>
</organism>
<evidence type="ECO:0000256" key="1">
    <source>
        <dbReference type="SAM" id="MobiDB-lite"/>
    </source>
</evidence>
<keyword evidence="4" id="KW-1185">Reference proteome</keyword>
<feature type="region of interest" description="Disordered" evidence="1">
    <location>
        <begin position="179"/>
        <end position="203"/>
    </location>
</feature>
<dbReference type="PANTHER" id="PTHR43222:SF2">
    <property type="entry name" value="NUDIX HYDROLASE 23, CHLOROPLASTIC"/>
    <property type="match status" value="1"/>
</dbReference>
<dbReference type="InterPro" id="IPR015797">
    <property type="entry name" value="NUDIX_hydrolase-like_dom_sf"/>
</dbReference>
<sequence length="203" mass="22456">MAASDKNETKAEAPVTPVTGRFEPKVPAGDDRTRLVCRDCGFINYENPKIVVGSVATWGERILLCRRAIEPRRGFWTLPAGYLEEHEEAAAGAQREAWEEARARLAINQLLAVYSIPRISQIQLIYRAELVSPDVSAGPETIELDLFSWQSIPWDDLAFPSVHWALHDHRAVRGQAVFAPRSNPAEPPPEPSGELPGEPAEGL</sequence>
<feature type="compositionally biased region" description="Basic and acidic residues" evidence="1">
    <location>
        <begin position="1"/>
        <end position="11"/>
    </location>
</feature>
<dbReference type="Gene3D" id="2.20.70.10">
    <property type="match status" value="1"/>
</dbReference>
<feature type="compositionally biased region" description="Low complexity" evidence="1">
    <location>
        <begin position="192"/>
        <end position="203"/>
    </location>
</feature>
<reference evidence="3" key="1">
    <citation type="submission" date="2020-03" db="EMBL/GenBank/DDBJ databases">
        <title>Genome of Pelagibius litoralis DSM 21314T.</title>
        <authorList>
            <person name="Wang G."/>
        </authorList>
    </citation>
    <scope>NUCLEOTIDE SEQUENCE</scope>
    <source>
        <strain evidence="3">DSM 21314</strain>
    </source>
</reference>
<dbReference type="Pfam" id="PF00293">
    <property type="entry name" value="NUDIX"/>
    <property type="match status" value="1"/>
</dbReference>
<dbReference type="EMBL" id="JAAQPH010000004">
    <property type="protein sequence ID" value="NIA68209.1"/>
    <property type="molecule type" value="Genomic_DNA"/>
</dbReference>